<dbReference type="Pfam" id="PF00010">
    <property type="entry name" value="HLH"/>
    <property type="match status" value="2"/>
</dbReference>
<comment type="subcellular location">
    <subcellularLocation>
        <location evidence="1">Nucleus</location>
    </subcellularLocation>
</comment>
<dbReference type="GO" id="GO:0000978">
    <property type="term" value="F:RNA polymerase II cis-regulatory region sequence-specific DNA binding"/>
    <property type="evidence" value="ECO:0007669"/>
    <property type="project" value="TreeGrafter"/>
</dbReference>
<evidence type="ECO:0000313" key="8">
    <source>
        <dbReference type="EMBL" id="CAD8783448.1"/>
    </source>
</evidence>
<dbReference type="GO" id="GO:0000981">
    <property type="term" value="F:DNA-binding transcription factor activity, RNA polymerase II-specific"/>
    <property type="evidence" value="ECO:0007669"/>
    <property type="project" value="TreeGrafter"/>
</dbReference>
<keyword evidence="4" id="KW-0804">Transcription</keyword>
<keyword evidence="2" id="KW-0805">Transcription regulation</keyword>
<accession>A0A7S0YM66</accession>
<feature type="compositionally biased region" description="Low complexity" evidence="6">
    <location>
        <begin position="30"/>
        <end position="44"/>
    </location>
</feature>
<dbReference type="AlphaFoldDB" id="A0A7S0YM66"/>
<dbReference type="InterPro" id="IPR036638">
    <property type="entry name" value="HLH_DNA-bd_sf"/>
</dbReference>
<feature type="region of interest" description="Disordered" evidence="6">
    <location>
        <begin position="1"/>
        <end position="46"/>
    </location>
</feature>
<dbReference type="SMART" id="SM00353">
    <property type="entry name" value="HLH"/>
    <property type="match status" value="2"/>
</dbReference>
<feature type="compositionally biased region" description="Basic and acidic residues" evidence="6">
    <location>
        <begin position="254"/>
        <end position="272"/>
    </location>
</feature>
<dbReference type="PANTHER" id="PTHR11969">
    <property type="entry name" value="MAX DIMERIZATION, MAD"/>
    <property type="match status" value="1"/>
</dbReference>
<dbReference type="EMBL" id="HBFN01005502">
    <property type="protein sequence ID" value="CAD8783448.1"/>
    <property type="molecule type" value="Transcribed_RNA"/>
</dbReference>
<evidence type="ECO:0000256" key="4">
    <source>
        <dbReference type="ARBA" id="ARBA00023163"/>
    </source>
</evidence>
<evidence type="ECO:0000256" key="2">
    <source>
        <dbReference type="ARBA" id="ARBA00023015"/>
    </source>
</evidence>
<evidence type="ECO:0000256" key="1">
    <source>
        <dbReference type="ARBA" id="ARBA00004123"/>
    </source>
</evidence>
<feature type="region of interest" description="Disordered" evidence="6">
    <location>
        <begin position="202"/>
        <end position="285"/>
    </location>
</feature>
<organism evidence="8">
    <name type="scientific">Hemiselmis tepida</name>
    <dbReference type="NCBI Taxonomy" id="464990"/>
    <lineage>
        <taxon>Eukaryota</taxon>
        <taxon>Cryptophyceae</taxon>
        <taxon>Cryptomonadales</taxon>
        <taxon>Hemiselmidaceae</taxon>
        <taxon>Hemiselmis</taxon>
    </lineage>
</organism>
<feature type="compositionally biased region" description="Polar residues" evidence="6">
    <location>
        <begin position="227"/>
        <end position="239"/>
    </location>
</feature>
<name>A0A7S0YM66_9CRYP</name>
<dbReference type="PANTHER" id="PTHR11969:SF54">
    <property type="entry name" value="MAD-LIKE PROTEIN 1"/>
    <property type="match status" value="1"/>
</dbReference>
<feature type="compositionally biased region" description="Polar residues" evidence="6">
    <location>
        <begin position="274"/>
        <end position="285"/>
    </location>
</feature>
<dbReference type="PROSITE" id="PS50888">
    <property type="entry name" value="BHLH"/>
    <property type="match status" value="2"/>
</dbReference>
<keyword evidence="5" id="KW-0539">Nucleus</keyword>
<evidence type="ECO:0000256" key="3">
    <source>
        <dbReference type="ARBA" id="ARBA00023125"/>
    </source>
</evidence>
<evidence type="ECO:0000256" key="6">
    <source>
        <dbReference type="SAM" id="MobiDB-lite"/>
    </source>
</evidence>
<dbReference type="CDD" id="cd00083">
    <property type="entry name" value="bHLH_SF"/>
    <property type="match status" value="1"/>
</dbReference>
<dbReference type="SUPFAM" id="SSF47459">
    <property type="entry name" value="HLH, helix-loop-helix DNA-binding domain"/>
    <property type="match status" value="2"/>
</dbReference>
<evidence type="ECO:0000259" key="7">
    <source>
        <dbReference type="PROSITE" id="PS50888"/>
    </source>
</evidence>
<dbReference type="GO" id="GO:0046983">
    <property type="term" value="F:protein dimerization activity"/>
    <property type="evidence" value="ECO:0007669"/>
    <property type="project" value="InterPro"/>
</dbReference>
<feature type="domain" description="BHLH" evidence="7">
    <location>
        <begin position="67"/>
        <end position="117"/>
    </location>
</feature>
<feature type="compositionally biased region" description="Polar residues" evidence="6">
    <location>
        <begin position="205"/>
        <end position="215"/>
    </location>
</feature>
<gene>
    <name evidence="8" type="ORF">HTEP1355_LOCUS3237</name>
</gene>
<feature type="domain" description="BHLH" evidence="7">
    <location>
        <begin position="150"/>
        <end position="201"/>
    </location>
</feature>
<protein>
    <recommendedName>
        <fullName evidence="7">BHLH domain-containing protein</fullName>
    </recommendedName>
</protein>
<dbReference type="GO" id="GO:0005634">
    <property type="term" value="C:nucleus"/>
    <property type="evidence" value="ECO:0007669"/>
    <property type="project" value="UniProtKB-SubCell"/>
</dbReference>
<proteinExistence type="predicted"/>
<reference evidence="8" key="1">
    <citation type="submission" date="2021-01" db="EMBL/GenBank/DDBJ databases">
        <authorList>
            <person name="Corre E."/>
            <person name="Pelletier E."/>
            <person name="Niang G."/>
            <person name="Scheremetjew M."/>
            <person name="Finn R."/>
            <person name="Kale V."/>
            <person name="Holt S."/>
            <person name="Cochrane G."/>
            <person name="Meng A."/>
            <person name="Brown T."/>
            <person name="Cohen L."/>
        </authorList>
    </citation>
    <scope>NUCLEOTIDE SEQUENCE</scope>
    <source>
        <strain evidence="8">CCMP443</strain>
    </source>
</reference>
<feature type="compositionally biased region" description="Low complexity" evidence="6">
    <location>
        <begin position="240"/>
        <end position="249"/>
    </location>
</feature>
<dbReference type="Gene3D" id="4.10.280.10">
    <property type="entry name" value="Helix-loop-helix DNA-binding domain"/>
    <property type="match status" value="2"/>
</dbReference>
<evidence type="ECO:0000256" key="5">
    <source>
        <dbReference type="ARBA" id="ARBA00023242"/>
    </source>
</evidence>
<sequence>MTSVAAGRPAGGDAYPLSHRTPSARRLAVSAKSSRATSFSSAGAPEPLNKAADALLAIQTLDDESPHSRMSHKQVEQHRRLKAKLYFEELRAMIPAVDARSDRNKVLAVAIDHIKNLKGIPIAPGSRACDRAGLRGDQDDEDMMFEMDDAQKMSHNVVEQRRRHLAKGYFDELRDLLTHPQAAKFDKNTVLQHTVSLLKRLQSGHVDSSDSVSRGETSDGGLDGHQHQGSLSGSPTDVTSFAAAFSAASKPPLAKREGEAKRGKKRQPEAPKARTSSPSAGSSDQDIFEMEGLGVEAQDHKRSRHSGCAAGDGSGRECPCSNCEAERECLSALSLLAEVALSVPNTPVIAPGAGPGRALSSPVDMQNLVLSA</sequence>
<keyword evidence="3" id="KW-0238">DNA-binding</keyword>
<dbReference type="InterPro" id="IPR011598">
    <property type="entry name" value="bHLH_dom"/>
</dbReference>